<feature type="compositionally biased region" description="Low complexity" evidence="6">
    <location>
        <begin position="855"/>
        <end position="866"/>
    </location>
</feature>
<dbReference type="Pfam" id="PF14733">
    <property type="entry name" value="ACDC"/>
    <property type="match status" value="1"/>
</dbReference>
<keyword evidence="5" id="KW-0539">Nucleus</keyword>
<sequence length="1109" mass="120591">MAVQETLIPEAMKEPASMSPPSLRESRGIVLGSLEHLRTIRSHVAEAHTGAQARGHSELLETVPSLDALVESLKTCEVAAEAARALGEHLLSDVCVEGVFGKQPGEGHVPPAAAGSAAESPSRSSRHSSATCLSRDFLPCDDADAGTTVRTLCAPADLPASGFSLLMGNMLLPPPKRACSRDTPFQHTIDPLLLTPRSSRESSSLDLAEVQPEVPAAAGKKRRKANFLPATLSSVRSESHASPPAAQHLAPPLSDDSAEKQQRPVRFLKRQRHPRGSKKSRMSQRLESFRREAREALKSQQNATVMEIFGCIDSHIRTLRGCPMSPLELDQWIISVVDKCLPLKGEDAQAVEAVLDMEGIRKLKASLHSRPHSGEAFLDLIALSRLCKHIPGVCFDKWNLGWIATWRESRRPVHKHFSAKKYGFFQAREFAIRYRKRMTAGLWGVHGEGSSGEQSCSKDPARGGGFEAQREPPHFQNLRAIARRTRPKMEEGSSEGCPHAAAAMRPAEAAVARGAASAAREKRQLPSRQEAEAGSAAIPCPLASENILPVPAAAVEEAGAAAQLSLSLTSTRLPGGFPDFDKTIRLAGDACCLSKAQITFLVERMPRVERVSFDYTNQRLAVEFKAKFFREPQFPPAAAGGVPFELLEYATLYEIDQKECAAFPGNRRGRLEGDGSLGEKHFVSQRHALREQSYTGEAATEYEATQRPIYFAVETPGNSGLASLEPMIRSPNGGSATLGCPSEEGWQSSTRFERNSTMSTPTNHAETSADFFPTRNSSPTRSSSPQMELPAASETCTPAAESEDARSQVGQQRELQRLLLQLLEAFSHKSNDLKAENSQHQLRHEQPSAAALGMAPHSSQAASSGAAQESVPKVAMLQFALKALLVELATNGLEDLELPADKHLTCIELIDYHVQQVDQSAGGETLESYAELFSGFLRDSAQLSSLSAESRQGLLHALEALFMQQEQQKEQQQQVATREEMLQFREAQEVRSQKKLPQQQILSLEAVEGQQQLAQLRAIMQLHFGQGAKTHGVHAAAARSPLAELPNSASRSEPYGSDATATTQQDQQGLWLQHELLLLQQQPVEAASGEGCVSNKVPPTAASRANDFF</sequence>
<reference evidence="9 10" key="1">
    <citation type="journal article" date="2016" name="BMC Genomics">
        <title>Comparative genomics reveals Cyclospora cayetanensis possesses coccidia-like metabolism and invasion components but unique surface antigens.</title>
        <authorList>
            <person name="Liu S."/>
            <person name="Wang L."/>
            <person name="Zheng H."/>
            <person name="Xu Z."/>
            <person name="Roellig D.M."/>
            <person name="Li N."/>
            <person name="Frace M.A."/>
            <person name="Tang K."/>
            <person name="Arrowood M.J."/>
            <person name="Moss D.M."/>
            <person name="Zhang L."/>
            <person name="Feng Y."/>
            <person name="Xiao L."/>
        </authorList>
    </citation>
    <scope>NUCLEOTIDE SEQUENCE [LARGE SCALE GENOMIC DNA]</scope>
    <source>
        <strain evidence="9 10">CHN_HEN01</strain>
    </source>
</reference>
<protein>
    <submittedName>
        <fullName evidence="9">AP2 domain transcription factor AP2X-11</fullName>
    </submittedName>
</protein>
<dbReference type="Pfam" id="PF00847">
    <property type="entry name" value="AP2"/>
    <property type="match status" value="1"/>
</dbReference>
<evidence type="ECO:0000313" key="9">
    <source>
        <dbReference type="EMBL" id="OEH73714.1"/>
    </source>
</evidence>
<feature type="region of interest" description="Disordered" evidence="6">
    <location>
        <begin position="193"/>
        <end position="286"/>
    </location>
</feature>
<dbReference type="InParanoid" id="A0A1D3CR91"/>
<name>A0A1D3CR91_9EIME</name>
<feature type="region of interest" description="Disordered" evidence="6">
    <location>
        <begin position="1044"/>
        <end position="1066"/>
    </location>
</feature>
<evidence type="ECO:0000256" key="5">
    <source>
        <dbReference type="ARBA" id="ARBA00023242"/>
    </source>
</evidence>
<feature type="compositionally biased region" description="Basic residues" evidence="6">
    <location>
        <begin position="266"/>
        <end position="282"/>
    </location>
</feature>
<keyword evidence="3" id="KW-0238">DNA-binding</keyword>
<evidence type="ECO:0000259" key="7">
    <source>
        <dbReference type="Pfam" id="PF00847"/>
    </source>
</evidence>
<feature type="region of interest" description="Disordered" evidence="6">
    <location>
        <begin position="1"/>
        <end position="24"/>
    </location>
</feature>
<dbReference type="EMBL" id="JROU02002250">
    <property type="protein sequence ID" value="OEH73714.1"/>
    <property type="molecule type" value="Genomic_DNA"/>
</dbReference>
<comment type="subcellular location">
    <subcellularLocation>
        <location evidence="1">Nucleus</location>
    </subcellularLocation>
</comment>
<evidence type="ECO:0000256" key="2">
    <source>
        <dbReference type="ARBA" id="ARBA00023015"/>
    </source>
</evidence>
<dbReference type="InterPro" id="IPR028078">
    <property type="entry name" value="ACDC"/>
</dbReference>
<evidence type="ECO:0000256" key="3">
    <source>
        <dbReference type="ARBA" id="ARBA00023125"/>
    </source>
</evidence>
<feature type="compositionally biased region" description="Low complexity" evidence="6">
    <location>
        <begin position="773"/>
        <end position="785"/>
    </location>
</feature>
<comment type="caution">
    <text evidence="9">The sequence shown here is derived from an EMBL/GenBank/DDBJ whole genome shotgun (WGS) entry which is preliminary data.</text>
</comment>
<feature type="domain" description="AP2/ERF" evidence="7">
    <location>
        <begin position="389"/>
        <end position="439"/>
    </location>
</feature>
<gene>
    <name evidence="9" type="ORF">cyc_00672</name>
</gene>
<evidence type="ECO:0000256" key="4">
    <source>
        <dbReference type="ARBA" id="ARBA00023163"/>
    </source>
</evidence>
<evidence type="ECO:0000256" key="1">
    <source>
        <dbReference type="ARBA" id="ARBA00004123"/>
    </source>
</evidence>
<feature type="region of interest" description="Disordered" evidence="6">
    <location>
        <begin position="512"/>
        <end position="536"/>
    </location>
</feature>
<dbReference type="AlphaFoldDB" id="A0A1D3CR91"/>
<feature type="region of interest" description="Disordered" evidence="6">
    <location>
        <begin position="446"/>
        <end position="478"/>
    </location>
</feature>
<dbReference type="Proteomes" id="UP000095192">
    <property type="component" value="Unassembled WGS sequence"/>
</dbReference>
<organism evidence="9 10">
    <name type="scientific">Cyclospora cayetanensis</name>
    <dbReference type="NCBI Taxonomy" id="88456"/>
    <lineage>
        <taxon>Eukaryota</taxon>
        <taxon>Sar</taxon>
        <taxon>Alveolata</taxon>
        <taxon>Apicomplexa</taxon>
        <taxon>Conoidasida</taxon>
        <taxon>Coccidia</taxon>
        <taxon>Eucoccidiorida</taxon>
        <taxon>Eimeriorina</taxon>
        <taxon>Eimeriidae</taxon>
        <taxon>Cyclospora</taxon>
    </lineage>
</organism>
<keyword evidence="2" id="KW-0805">Transcription regulation</keyword>
<feature type="compositionally biased region" description="Polar residues" evidence="6">
    <location>
        <begin position="745"/>
        <end position="766"/>
    </location>
</feature>
<feature type="region of interest" description="Disordered" evidence="6">
    <location>
        <begin position="733"/>
        <end position="810"/>
    </location>
</feature>
<feature type="domain" description="AP2-coincident C-terminal" evidence="8">
    <location>
        <begin position="873"/>
        <end position="958"/>
    </location>
</feature>
<dbReference type="GO" id="GO:0005634">
    <property type="term" value="C:nucleus"/>
    <property type="evidence" value="ECO:0007669"/>
    <property type="project" value="UniProtKB-SubCell"/>
</dbReference>
<feature type="region of interest" description="Disordered" evidence="6">
    <location>
        <begin position="832"/>
        <end position="866"/>
    </location>
</feature>
<feature type="compositionally biased region" description="Basic and acidic residues" evidence="6">
    <location>
        <begin position="832"/>
        <end position="846"/>
    </location>
</feature>
<accession>A0A1D3CR91</accession>
<evidence type="ECO:0000259" key="8">
    <source>
        <dbReference type="Pfam" id="PF14733"/>
    </source>
</evidence>
<dbReference type="VEuPathDB" id="ToxoDB:cyc_00672"/>
<feature type="compositionally biased region" description="Low complexity" evidence="6">
    <location>
        <begin position="110"/>
        <end position="128"/>
    </location>
</feature>
<proteinExistence type="predicted"/>
<feature type="region of interest" description="Disordered" evidence="6">
    <location>
        <begin position="106"/>
        <end position="128"/>
    </location>
</feature>
<dbReference type="GO" id="GO:0003700">
    <property type="term" value="F:DNA-binding transcription factor activity"/>
    <property type="evidence" value="ECO:0007669"/>
    <property type="project" value="InterPro"/>
</dbReference>
<evidence type="ECO:0000256" key="6">
    <source>
        <dbReference type="SAM" id="MobiDB-lite"/>
    </source>
</evidence>
<keyword evidence="10" id="KW-1185">Reference proteome</keyword>
<keyword evidence="4" id="KW-0804">Transcription</keyword>
<evidence type="ECO:0000313" key="10">
    <source>
        <dbReference type="Proteomes" id="UP000095192"/>
    </source>
</evidence>
<dbReference type="InterPro" id="IPR001471">
    <property type="entry name" value="AP2/ERF_dom"/>
</dbReference>
<dbReference type="GO" id="GO:0003677">
    <property type="term" value="F:DNA binding"/>
    <property type="evidence" value="ECO:0007669"/>
    <property type="project" value="UniProtKB-KW"/>
</dbReference>
<dbReference type="Gene3D" id="1.20.5.2050">
    <property type="match status" value="1"/>
</dbReference>